<sequence length="81" mass="8797">CNTSDSEVAYCSKELKFSGLISVNAKDDIYQVGMRHHLGRHPSPKKEPIGLRSDGRVNGPSVRQPPIILVINSTQNLAPSA</sequence>
<evidence type="ECO:0000313" key="2">
    <source>
        <dbReference type="EMBL" id="MCE3052227.1"/>
    </source>
</evidence>
<protein>
    <submittedName>
        <fullName evidence="2">Uncharacterized protein</fullName>
    </submittedName>
</protein>
<evidence type="ECO:0000313" key="3">
    <source>
        <dbReference type="Proteomes" id="UP000823775"/>
    </source>
</evidence>
<accession>A0ABS8WQ87</accession>
<proteinExistence type="predicted"/>
<keyword evidence="3" id="KW-1185">Reference proteome</keyword>
<dbReference type="EMBL" id="JACEIK010009329">
    <property type="protein sequence ID" value="MCE3052227.1"/>
    <property type="molecule type" value="Genomic_DNA"/>
</dbReference>
<gene>
    <name evidence="2" type="ORF">HAX54_051925</name>
</gene>
<feature type="region of interest" description="Disordered" evidence="1">
    <location>
        <begin position="35"/>
        <end position="63"/>
    </location>
</feature>
<comment type="caution">
    <text evidence="2">The sequence shown here is derived from an EMBL/GenBank/DDBJ whole genome shotgun (WGS) entry which is preliminary data.</text>
</comment>
<name>A0ABS8WQ87_DATST</name>
<feature type="compositionally biased region" description="Basic and acidic residues" evidence="1">
    <location>
        <begin position="44"/>
        <end position="55"/>
    </location>
</feature>
<reference evidence="2 3" key="1">
    <citation type="journal article" date="2021" name="BMC Genomics">
        <title>Datura genome reveals duplications of psychoactive alkaloid biosynthetic genes and high mutation rate following tissue culture.</title>
        <authorList>
            <person name="Rajewski A."/>
            <person name="Carter-House D."/>
            <person name="Stajich J."/>
            <person name="Litt A."/>
        </authorList>
    </citation>
    <scope>NUCLEOTIDE SEQUENCE [LARGE SCALE GENOMIC DNA]</scope>
    <source>
        <strain evidence="2">AR-01</strain>
    </source>
</reference>
<organism evidence="2 3">
    <name type="scientific">Datura stramonium</name>
    <name type="common">Jimsonweed</name>
    <name type="synonym">Common thornapple</name>
    <dbReference type="NCBI Taxonomy" id="4076"/>
    <lineage>
        <taxon>Eukaryota</taxon>
        <taxon>Viridiplantae</taxon>
        <taxon>Streptophyta</taxon>
        <taxon>Embryophyta</taxon>
        <taxon>Tracheophyta</taxon>
        <taxon>Spermatophyta</taxon>
        <taxon>Magnoliopsida</taxon>
        <taxon>eudicotyledons</taxon>
        <taxon>Gunneridae</taxon>
        <taxon>Pentapetalae</taxon>
        <taxon>asterids</taxon>
        <taxon>lamiids</taxon>
        <taxon>Solanales</taxon>
        <taxon>Solanaceae</taxon>
        <taxon>Solanoideae</taxon>
        <taxon>Datureae</taxon>
        <taxon>Datura</taxon>
    </lineage>
</organism>
<feature type="non-terminal residue" evidence="2">
    <location>
        <position position="1"/>
    </location>
</feature>
<evidence type="ECO:0000256" key="1">
    <source>
        <dbReference type="SAM" id="MobiDB-lite"/>
    </source>
</evidence>
<dbReference type="Proteomes" id="UP000823775">
    <property type="component" value="Unassembled WGS sequence"/>
</dbReference>